<dbReference type="InterPro" id="IPR008136">
    <property type="entry name" value="CinA_C"/>
</dbReference>
<reference evidence="2" key="1">
    <citation type="submission" date="2020-05" db="EMBL/GenBank/DDBJ databases">
        <authorList>
            <person name="Chiriac C."/>
            <person name="Salcher M."/>
            <person name="Ghai R."/>
            <person name="Kavagutti S V."/>
        </authorList>
    </citation>
    <scope>NUCLEOTIDE SEQUENCE</scope>
</reference>
<dbReference type="EMBL" id="CAEZTK010000059">
    <property type="protein sequence ID" value="CAB4571382.1"/>
    <property type="molecule type" value="Genomic_DNA"/>
</dbReference>
<protein>
    <submittedName>
        <fullName evidence="2">Unannotated protein</fullName>
    </submittedName>
</protein>
<organism evidence="2">
    <name type="scientific">freshwater metagenome</name>
    <dbReference type="NCBI Taxonomy" id="449393"/>
    <lineage>
        <taxon>unclassified sequences</taxon>
        <taxon>metagenomes</taxon>
        <taxon>ecological metagenomes</taxon>
    </lineage>
</organism>
<accession>A0A6J6E4S1</accession>
<name>A0A6J6E4S1_9ZZZZ</name>
<dbReference type="SUPFAM" id="SSF142433">
    <property type="entry name" value="CinA-like"/>
    <property type="match status" value="1"/>
</dbReference>
<proteinExistence type="predicted"/>
<gene>
    <name evidence="2" type="ORF">UFOPK1643_00797</name>
</gene>
<sequence length="163" mass="16807">MLRSDENDGLVSQIVDALRKSGETLSTAESITGGSISSTLVGVPGASDVFKGGITAYSDEVKVAQLNVDPKLIEKYSAISEQVADAMAQGAVETFNTTWAIATTGVAGPGPVGVHEAGTVWLSIRGPINQTTVLALSGEREMVRNAATSSAIAAFARILNSRV</sequence>
<dbReference type="Gene3D" id="3.90.950.20">
    <property type="entry name" value="CinA-like"/>
    <property type="match status" value="1"/>
</dbReference>
<evidence type="ECO:0000313" key="2">
    <source>
        <dbReference type="EMBL" id="CAB4571382.1"/>
    </source>
</evidence>
<feature type="domain" description="CinA C-terminal" evidence="1">
    <location>
        <begin position="10"/>
        <end position="157"/>
    </location>
</feature>
<dbReference type="Pfam" id="PF02464">
    <property type="entry name" value="CinA"/>
    <property type="match status" value="1"/>
</dbReference>
<dbReference type="AlphaFoldDB" id="A0A6J6E4S1"/>
<evidence type="ECO:0000259" key="1">
    <source>
        <dbReference type="Pfam" id="PF02464"/>
    </source>
</evidence>
<dbReference type="NCBIfam" id="TIGR00199">
    <property type="entry name" value="PncC_domain"/>
    <property type="match status" value="1"/>
</dbReference>
<dbReference type="InterPro" id="IPR036653">
    <property type="entry name" value="CinA-like_C"/>
</dbReference>